<feature type="transmembrane region" description="Helical" evidence="1">
    <location>
        <begin position="134"/>
        <end position="153"/>
    </location>
</feature>
<dbReference type="RefSeq" id="WP_075368206.1">
    <property type="nucleotide sequence ID" value="NZ_MSDQ01000006.1"/>
</dbReference>
<feature type="transmembrane region" description="Helical" evidence="1">
    <location>
        <begin position="62"/>
        <end position="79"/>
    </location>
</feature>
<feature type="transmembrane region" description="Helical" evidence="1">
    <location>
        <begin position="85"/>
        <end position="103"/>
    </location>
</feature>
<name>A0A1Q8TFW0_9GAMM</name>
<keyword evidence="1" id="KW-0472">Membrane</keyword>
<accession>A0A1Q8TFW0</accession>
<evidence type="ECO:0008006" key="4">
    <source>
        <dbReference type="Google" id="ProtNLM"/>
    </source>
</evidence>
<keyword evidence="1" id="KW-0812">Transmembrane</keyword>
<organism evidence="2 3">
    <name type="scientific">Chromohalobacter japonicus</name>
    <dbReference type="NCBI Taxonomy" id="223900"/>
    <lineage>
        <taxon>Bacteria</taxon>
        <taxon>Pseudomonadati</taxon>
        <taxon>Pseudomonadota</taxon>
        <taxon>Gammaproteobacteria</taxon>
        <taxon>Oceanospirillales</taxon>
        <taxon>Halomonadaceae</taxon>
        <taxon>Chromohalobacter</taxon>
    </lineage>
</organism>
<evidence type="ECO:0000256" key="1">
    <source>
        <dbReference type="SAM" id="Phobius"/>
    </source>
</evidence>
<proteinExistence type="predicted"/>
<feature type="transmembrane region" description="Helical" evidence="1">
    <location>
        <begin position="38"/>
        <end position="55"/>
    </location>
</feature>
<protein>
    <recommendedName>
        <fullName evidence="4">DNA gyrase subunit B</fullName>
    </recommendedName>
</protein>
<reference evidence="2 3" key="1">
    <citation type="submission" date="2016-12" db="EMBL/GenBank/DDBJ databases">
        <title>Draft genome sequences of strains Salinicola socius SMB35, Salinicola sp. MH3R3-1 and Chromohalobacter sp. SMB17 from the Verkhnekamsk potash mining region of Russia.</title>
        <authorList>
            <person name="Mavrodi D.V."/>
            <person name="Olsson B.E."/>
            <person name="Korsakova E.S."/>
            <person name="Pyankova A."/>
            <person name="Mavrodi O.V."/>
            <person name="Plotnikova E.G."/>
        </authorList>
    </citation>
    <scope>NUCLEOTIDE SEQUENCE [LARGE SCALE GENOMIC DNA]</scope>
    <source>
        <strain evidence="2 3">SMB17</strain>
    </source>
</reference>
<comment type="caution">
    <text evidence="2">The sequence shown here is derived from an EMBL/GenBank/DDBJ whole genome shotgun (WGS) entry which is preliminary data.</text>
</comment>
<keyword evidence="1" id="KW-1133">Transmembrane helix</keyword>
<dbReference type="STRING" id="223900.GCA_000821045_01857"/>
<evidence type="ECO:0000313" key="3">
    <source>
        <dbReference type="Proteomes" id="UP000186806"/>
    </source>
</evidence>
<dbReference type="AlphaFoldDB" id="A0A1Q8TFW0"/>
<dbReference type="Proteomes" id="UP000186806">
    <property type="component" value="Unassembled WGS sequence"/>
</dbReference>
<dbReference type="EMBL" id="MSDQ01000006">
    <property type="protein sequence ID" value="OLO12565.1"/>
    <property type="molecule type" value="Genomic_DNA"/>
</dbReference>
<feature type="transmembrane region" description="Helical" evidence="1">
    <location>
        <begin position="159"/>
        <end position="180"/>
    </location>
</feature>
<sequence>MSSRIPSSTAPRSALFNLLLGILALGWPLAVHALLPRLGAWPLLITLVVLAWWRLPAAHRGWGWGLLIVGGVILVAGHAELGVRAWPVLLNTAMLAAFAYSLARPPSAIERLARRREPNLGPRGVRYTRRVTQAWCVFFAINGSIALWTALYADLATWTLYNGGIVYALLATMFGGEWLIRRQVRKTPDDE</sequence>
<evidence type="ECO:0000313" key="2">
    <source>
        <dbReference type="EMBL" id="OLO12565.1"/>
    </source>
</evidence>
<keyword evidence="3" id="KW-1185">Reference proteome</keyword>
<feature type="transmembrane region" description="Helical" evidence="1">
    <location>
        <begin position="12"/>
        <end position="32"/>
    </location>
</feature>
<gene>
    <name evidence="2" type="ORF">BTW10_03620</name>
</gene>